<dbReference type="EMBL" id="UHBY01000003">
    <property type="protein sequence ID" value="SUL33720.1"/>
    <property type="molecule type" value="Genomic_DNA"/>
</dbReference>
<dbReference type="GO" id="GO:0016787">
    <property type="term" value="F:hydrolase activity"/>
    <property type="evidence" value="ECO:0007669"/>
    <property type="project" value="UniProtKB-KW"/>
</dbReference>
<proteinExistence type="predicted"/>
<dbReference type="EC" id="3.1.-.-" evidence="1"/>
<organism evidence="1 2">
    <name type="scientific">Staphylococcus aureus</name>
    <dbReference type="NCBI Taxonomy" id="1280"/>
    <lineage>
        <taxon>Bacteria</taxon>
        <taxon>Bacillati</taxon>
        <taxon>Bacillota</taxon>
        <taxon>Bacilli</taxon>
        <taxon>Bacillales</taxon>
        <taxon>Staphylococcaceae</taxon>
        <taxon>Staphylococcus</taxon>
    </lineage>
</organism>
<evidence type="ECO:0000313" key="2">
    <source>
        <dbReference type="Proteomes" id="UP000254116"/>
    </source>
</evidence>
<dbReference type="Proteomes" id="UP000254116">
    <property type="component" value="Unassembled WGS sequence"/>
</dbReference>
<sequence length="34" mass="4073">MMVDALEDAKLQYKKYKSLIDKVKSDYFSEKLMI</sequence>
<keyword evidence="1" id="KW-0378">Hydrolase</keyword>
<dbReference type="AlphaFoldDB" id="A0A380EHR8"/>
<reference evidence="1 2" key="1">
    <citation type="submission" date="2018-06" db="EMBL/GenBank/DDBJ databases">
        <authorList>
            <consortium name="Pathogen Informatics"/>
            <person name="Doyle S."/>
        </authorList>
    </citation>
    <scope>NUCLEOTIDE SEQUENCE [LARGE SCALE GENOMIC DNA]</scope>
    <source>
        <strain evidence="1 2">NCTC10702</strain>
    </source>
</reference>
<accession>A0A380EHR8</accession>
<protein>
    <submittedName>
        <fullName evidence="1">ATP-dependent nuclease, subunit A</fullName>
        <ecNumber evidence="1">3.1.-.-</ecNumber>
    </submittedName>
</protein>
<evidence type="ECO:0000313" key="1">
    <source>
        <dbReference type="EMBL" id="SUL33720.1"/>
    </source>
</evidence>
<gene>
    <name evidence="1" type="primary">addA_2</name>
    <name evidence="1" type="ORF">NCTC10702_01473</name>
</gene>
<name>A0A380EHR8_STAAU</name>